<keyword evidence="2" id="KW-0820">tRNA-binding</keyword>
<dbReference type="PANTHER" id="PTHR10472">
    <property type="entry name" value="D-TYROSYL-TRNA TYR DEACYLASE"/>
    <property type="match status" value="1"/>
</dbReference>
<dbReference type="EC" id="3.1.1.-" evidence="2"/>
<comment type="subcellular location">
    <subcellularLocation>
        <location evidence="2">Cytoplasm</location>
    </subcellularLocation>
</comment>
<gene>
    <name evidence="2" type="primary">dtd</name>
    <name evidence="3" type="ORF">A2961_04820</name>
</gene>
<name>A0A1F8BDE1_9BACT</name>
<comment type="domain">
    <text evidence="2">A Gly-cisPro motif from one monomer fits into the active site of the other monomer to allow specific chiral rejection of L-amino acids.</text>
</comment>
<evidence type="ECO:0000256" key="1">
    <source>
        <dbReference type="ARBA" id="ARBA00009673"/>
    </source>
</evidence>
<evidence type="ECO:0000313" key="4">
    <source>
        <dbReference type="Proteomes" id="UP000177082"/>
    </source>
</evidence>
<keyword evidence="2" id="KW-0694">RNA-binding</keyword>
<comment type="similarity">
    <text evidence="1 2">Belongs to the DTD family.</text>
</comment>
<sequence>MRLVIQRVKSASVEVVGTKKVVGKIGKGFFVLVGVGKNDTEKKAHQLAGKLAKLRVMSDEFGKMNLSVRDVGAEVLVVSQFTLYAYAKDGNRPSFIEAADPKKAREIYEHFIDKLKNLGVKVETGSFGEYMKINTELDGPVTIILES</sequence>
<dbReference type="GO" id="GO:0019478">
    <property type="term" value="P:D-amino acid catabolic process"/>
    <property type="evidence" value="ECO:0007669"/>
    <property type="project" value="UniProtKB-UniRule"/>
</dbReference>
<keyword evidence="2" id="KW-0378">Hydrolase</keyword>
<protein>
    <recommendedName>
        <fullName evidence="2">D-aminoacyl-tRNA deacylase</fullName>
        <shortName evidence="2">DTD</shortName>
        <ecNumber evidence="2">3.1.1.96</ecNumber>
    </recommendedName>
    <alternativeName>
        <fullName evidence="2">Gly-tRNA(Ala) deacylase</fullName>
        <ecNumber evidence="2">3.1.1.-</ecNumber>
    </alternativeName>
</protein>
<dbReference type="SUPFAM" id="SSF69500">
    <property type="entry name" value="DTD-like"/>
    <property type="match status" value="1"/>
</dbReference>
<comment type="function">
    <text evidence="2">An aminoacyl-tRNA editing enzyme that deacylates mischarged D-aminoacyl-tRNAs. Also deacylates mischarged glycyl-tRNA(Ala), protecting cells against glycine mischarging by AlaRS. Acts via tRNA-based rather than protein-based catalysis; rejects L-amino acids rather than detecting D-amino acids in the active site. By recycling D-aminoacyl-tRNA to D-amino acids and free tRNA molecules, this enzyme counteracts the toxicity associated with the formation of D-aminoacyl-tRNA entities in vivo and helps enforce protein L-homochirality.</text>
</comment>
<dbReference type="GO" id="GO:0051500">
    <property type="term" value="F:D-tyrosyl-tRNA(Tyr) deacylase activity"/>
    <property type="evidence" value="ECO:0007669"/>
    <property type="project" value="TreeGrafter"/>
</dbReference>
<evidence type="ECO:0000256" key="2">
    <source>
        <dbReference type="HAMAP-Rule" id="MF_00518"/>
    </source>
</evidence>
<accession>A0A1F8BDE1</accession>
<dbReference type="NCBIfam" id="TIGR00256">
    <property type="entry name" value="D-aminoacyl-tRNA deacylase"/>
    <property type="match status" value="1"/>
</dbReference>
<reference evidence="3 4" key="1">
    <citation type="journal article" date="2016" name="Nat. Commun.">
        <title>Thousands of microbial genomes shed light on interconnected biogeochemical processes in an aquifer system.</title>
        <authorList>
            <person name="Anantharaman K."/>
            <person name="Brown C.T."/>
            <person name="Hug L.A."/>
            <person name="Sharon I."/>
            <person name="Castelle C.J."/>
            <person name="Probst A.J."/>
            <person name="Thomas B.C."/>
            <person name="Singh A."/>
            <person name="Wilkins M.J."/>
            <person name="Karaoz U."/>
            <person name="Brodie E.L."/>
            <person name="Williams K.H."/>
            <person name="Hubbard S.S."/>
            <person name="Banfield J.F."/>
        </authorList>
    </citation>
    <scope>NUCLEOTIDE SEQUENCE [LARGE SCALE GENOMIC DNA]</scope>
</reference>
<evidence type="ECO:0000313" key="3">
    <source>
        <dbReference type="EMBL" id="OGM62066.1"/>
    </source>
</evidence>
<dbReference type="GO" id="GO:0043908">
    <property type="term" value="F:Ser(Gly)-tRNA(Ala) hydrolase activity"/>
    <property type="evidence" value="ECO:0007669"/>
    <property type="project" value="UniProtKB-UniRule"/>
</dbReference>
<dbReference type="EC" id="3.1.1.96" evidence="2"/>
<dbReference type="Gene3D" id="3.50.80.10">
    <property type="entry name" value="D-tyrosyl-tRNA(Tyr) deacylase"/>
    <property type="match status" value="1"/>
</dbReference>
<dbReference type="AlphaFoldDB" id="A0A1F8BDE1"/>
<comment type="caution">
    <text evidence="3">The sequence shown here is derived from an EMBL/GenBank/DDBJ whole genome shotgun (WGS) entry which is preliminary data.</text>
</comment>
<dbReference type="InterPro" id="IPR023509">
    <property type="entry name" value="DTD-like_sf"/>
</dbReference>
<dbReference type="PANTHER" id="PTHR10472:SF5">
    <property type="entry name" value="D-AMINOACYL-TRNA DEACYLASE 1"/>
    <property type="match status" value="1"/>
</dbReference>
<dbReference type="GO" id="GO:0106026">
    <property type="term" value="F:Gly-tRNA(Ala) deacylase activity"/>
    <property type="evidence" value="ECO:0007669"/>
    <property type="project" value="UniProtKB-UniRule"/>
</dbReference>
<comment type="catalytic activity">
    <reaction evidence="2">
        <text>glycyl-tRNA(Ala) + H2O = tRNA(Ala) + glycine + H(+)</text>
        <dbReference type="Rhea" id="RHEA:53744"/>
        <dbReference type="Rhea" id="RHEA-COMP:9657"/>
        <dbReference type="Rhea" id="RHEA-COMP:13640"/>
        <dbReference type="ChEBI" id="CHEBI:15377"/>
        <dbReference type="ChEBI" id="CHEBI:15378"/>
        <dbReference type="ChEBI" id="CHEBI:57305"/>
        <dbReference type="ChEBI" id="CHEBI:78442"/>
        <dbReference type="ChEBI" id="CHEBI:78522"/>
    </reaction>
</comment>
<comment type="subunit">
    <text evidence="2">Homodimer.</text>
</comment>
<feature type="short sequence motif" description="Gly-cisPro motif, important for rejection of L-amino acids" evidence="2">
    <location>
        <begin position="139"/>
        <end position="140"/>
    </location>
</feature>
<dbReference type="Proteomes" id="UP000177082">
    <property type="component" value="Unassembled WGS sequence"/>
</dbReference>
<dbReference type="GO" id="GO:0000049">
    <property type="term" value="F:tRNA binding"/>
    <property type="evidence" value="ECO:0007669"/>
    <property type="project" value="UniProtKB-UniRule"/>
</dbReference>
<dbReference type="HAMAP" id="MF_00518">
    <property type="entry name" value="Deacylase_Dtd"/>
    <property type="match status" value="1"/>
</dbReference>
<organism evidence="3 4">
    <name type="scientific">Candidatus Woesebacteria bacterium RIFCSPLOWO2_01_FULL_39_21</name>
    <dbReference type="NCBI Taxonomy" id="1802519"/>
    <lineage>
        <taxon>Bacteria</taxon>
        <taxon>Candidatus Woeseibacteriota</taxon>
    </lineage>
</organism>
<dbReference type="EMBL" id="MGHF01000029">
    <property type="protein sequence ID" value="OGM62066.1"/>
    <property type="molecule type" value="Genomic_DNA"/>
</dbReference>
<dbReference type="FunFam" id="3.50.80.10:FF:000001">
    <property type="entry name" value="D-aminoacyl-tRNA deacylase"/>
    <property type="match status" value="1"/>
</dbReference>
<dbReference type="InterPro" id="IPR003732">
    <property type="entry name" value="Daa-tRNA_deacyls_DTD"/>
</dbReference>
<dbReference type="Pfam" id="PF02580">
    <property type="entry name" value="Tyr_Deacylase"/>
    <property type="match status" value="1"/>
</dbReference>
<dbReference type="GO" id="GO:0005737">
    <property type="term" value="C:cytoplasm"/>
    <property type="evidence" value="ECO:0007669"/>
    <property type="project" value="UniProtKB-SubCell"/>
</dbReference>
<comment type="catalytic activity">
    <reaction evidence="2">
        <text>a D-aminoacyl-tRNA + H2O = a tRNA + a D-alpha-amino acid + H(+)</text>
        <dbReference type="Rhea" id="RHEA:13953"/>
        <dbReference type="Rhea" id="RHEA-COMP:10123"/>
        <dbReference type="Rhea" id="RHEA-COMP:10124"/>
        <dbReference type="ChEBI" id="CHEBI:15377"/>
        <dbReference type="ChEBI" id="CHEBI:15378"/>
        <dbReference type="ChEBI" id="CHEBI:59871"/>
        <dbReference type="ChEBI" id="CHEBI:78442"/>
        <dbReference type="ChEBI" id="CHEBI:79333"/>
        <dbReference type="EC" id="3.1.1.96"/>
    </reaction>
</comment>
<dbReference type="STRING" id="1802519.A2961_04820"/>
<keyword evidence="2" id="KW-0963">Cytoplasm</keyword>
<proteinExistence type="inferred from homology"/>